<protein>
    <submittedName>
        <fullName evidence="2">Uncharacterized protein</fullName>
    </submittedName>
</protein>
<proteinExistence type="predicted"/>
<evidence type="ECO:0000313" key="2">
    <source>
        <dbReference type="EMBL" id="KAK7108144.1"/>
    </source>
</evidence>
<accession>A0AAN9BN84</accession>
<keyword evidence="1" id="KW-0732">Signal</keyword>
<comment type="caution">
    <text evidence="2">The sequence shown here is derived from an EMBL/GenBank/DDBJ whole genome shotgun (WGS) entry which is preliminary data.</text>
</comment>
<evidence type="ECO:0000313" key="3">
    <source>
        <dbReference type="Proteomes" id="UP001374579"/>
    </source>
</evidence>
<dbReference type="Proteomes" id="UP001374579">
    <property type="component" value="Unassembled WGS sequence"/>
</dbReference>
<name>A0AAN9BN84_9CAEN</name>
<organism evidence="2 3">
    <name type="scientific">Littorina saxatilis</name>
    <dbReference type="NCBI Taxonomy" id="31220"/>
    <lineage>
        <taxon>Eukaryota</taxon>
        <taxon>Metazoa</taxon>
        <taxon>Spiralia</taxon>
        <taxon>Lophotrochozoa</taxon>
        <taxon>Mollusca</taxon>
        <taxon>Gastropoda</taxon>
        <taxon>Caenogastropoda</taxon>
        <taxon>Littorinimorpha</taxon>
        <taxon>Littorinoidea</taxon>
        <taxon>Littorinidae</taxon>
        <taxon>Littorina</taxon>
    </lineage>
</organism>
<sequence>MKFAVVLLVVLPLALASPVDKRGALDFLGLSHLGDVFNLGKLRETAQHIVDNLGTDASEAQCETQCHGFLSVEPTHLLHTVCTPLCKSFQTVVHMLHLTPQAS</sequence>
<feature type="chain" id="PRO_5042865404" evidence="1">
    <location>
        <begin position="17"/>
        <end position="103"/>
    </location>
</feature>
<keyword evidence="3" id="KW-1185">Reference proteome</keyword>
<reference evidence="2 3" key="1">
    <citation type="submission" date="2024-02" db="EMBL/GenBank/DDBJ databases">
        <title>Chromosome-scale genome assembly of the rough periwinkle Littorina saxatilis.</title>
        <authorList>
            <person name="De Jode A."/>
            <person name="Faria R."/>
            <person name="Formenti G."/>
            <person name="Sims Y."/>
            <person name="Smith T.P."/>
            <person name="Tracey A."/>
            <person name="Wood J.M.D."/>
            <person name="Zagrodzka Z.B."/>
            <person name="Johannesson K."/>
            <person name="Butlin R.K."/>
            <person name="Leder E.H."/>
        </authorList>
    </citation>
    <scope>NUCLEOTIDE SEQUENCE [LARGE SCALE GENOMIC DNA]</scope>
    <source>
        <strain evidence="2">Snail1</strain>
        <tissue evidence="2">Muscle</tissue>
    </source>
</reference>
<dbReference type="AlphaFoldDB" id="A0AAN9BN84"/>
<gene>
    <name evidence="2" type="ORF">V1264_015935</name>
</gene>
<feature type="signal peptide" evidence="1">
    <location>
        <begin position="1"/>
        <end position="16"/>
    </location>
</feature>
<evidence type="ECO:0000256" key="1">
    <source>
        <dbReference type="SAM" id="SignalP"/>
    </source>
</evidence>
<dbReference type="EMBL" id="JBAMIC010000004">
    <property type="protein sequence ID" value="KAK7108144.1"/>
    <property type="molecule type" value="Genomic_DNA"/>
</dbReference>